<sequence>MMAFWLLLRFRNKNRFTIVDFTPSEYLKHQKSVPPATSFYKIIQCRPSFESL</sequence>
<dbReference type="Gramene" id="PRQ37213">
    <property type="protein sequence ID" value="PRQ37213"/>
    <property type="gene ID" value="RchiOBHm_Chr4g0400071"/>
</dbReference>
<protein>
    <submittedName>
        <fullName evidence="1">Uncharacterized protein</fullName>
    </submittedName>
</protein>
<dbReference type="Proteomes" id="UP000238479">
    <property type="component" value="Chromosome 4"/>
</dbReference>
<accession>A0A2P6QSR1</accession>
<organism evidence="1 2">
    <name type="scientific">Rosa chinensis</name>
    <name type="common">China rose</name>
    <dbReference type="NCBI Taxonomy" id="74649"/>
    <lineage>
        <taxon>Eukaryota</taxon>
        <taxon>Viridiplantae</taxon>
        <taxon>Streptophyta</taxon>
        <taxon>Embryophyta</taxon>
        <taxon>Tracheophyta</taxon>
        <taxon>Spermatophyta</taxon>
        <taxon>Magnoliopsida</taxon>
        <taxon>eudicotyledons</taxon>
        <taxon>Gunneridae</taxon>
        <taxon>Pentapetalae</taxon>
        <taxon>rosids</taxon>
        <taxon>fabids</taxon>
        <taxon>Rosales</taxon>
        <taxon>Rosaceae</taxon>
        <taxon>Rosoideae</taxon>
        <taxon>Rosoideae incertae sedis</taxon>
        <taxon>Rosa</taxon>
    </lineage>
</organism>
<proteinExistence type="predicted"/>
<evidence type="ECO:0000313" key="2">
    <source>
        <dbReference type="Proteomes" id="UP000238479"/>
    </source>
</evidence>
<dbReference type="AlphaFoldDB" id="A0A2P6QSR1"/>
<dbReference type="EMBL" id="PDCK01000042">
    <property type="protein sequence ID" value="PRQ37213.1"/>
    <property type="molecule type" value="Genomic_DNA"/>
</dbReference>
<evidence type="ECO:0000313" key="1">
    <source>
        <dbReference type="EMBL" id="PRQ37213.1"/>
    </source>
</evidence>
<name>A0A2P6QSR1_ROSCH</name>
<gene>
    <name evidence="1" type="ORF">RchiOBHm_Chr4g0400071</name>
</gene>
<keyword evidence="2" id="KW-1185">Reference proteome</keyword>
<reference evidence="1 2" key="1">
    <citation type="journal article" date="2018" name="Nat. Genet.">
        <title>The Rosa genome provides new insights in the design of modern roses.</title>
        <authorList>
            <person name="Bendahmane M."/>
        </authorList>
    </citation>
    <scope>NUCLEOTIDE SEQUENCE [LARGE SCALE GENOMIC DNA]</scope>
    <source>
        <strain evidence="2">cv. Old Blush</strain>
    </source>
</reference>
<comment type="caution">
    <text evidence="1">The sequence shown here is derived from an EMBL/GenBank/DDBJ whole genome shotgun (WGS) entry which is preliminary data.</text>
</comment>